<evidence type="ECO:0000256" key="2">
    <source>
        <dbReference type="ARBA" id="ARBA00022448"/>
    </source>
</evidence>
<dbReference type="SUPFAM" id="SSF161098">
    <property type="entry name" value="MetI-like"/>
    <property type="match status" value="1"/>
</dbReference>
<dbReference type="Pfam" id="PF00528">
    <property type="entry name" value="BPD_transp_1"/>
    <property type="match status" value="1"/>
</dbReference>
<keyword evidence="5 7" id="KW-1133">Transmembrane helix</keyword>
<reference evidence="9 10" key="1">
    <citation type="submission" date="2022-09" db="EMBL/GenBank/DDBJ databases">
        <title>New species of Phenylobacterium.</title>
        <authorList>
            <person name="Mieszkin S."/>
        </authorList>
    </citation>
    <scope>NUCLEOTIDE SEQUENCE [LARGE SCALE GENOMIC DNA]</scope>
    <source>
        <strain evidence="9 10">HK31-G</strain>
    </source>
</reference>
<dbReference type="Gene3D" id="1.10.3720.10">
    <property type="entry name" value="MetI-like"/>
    <property type="match status" value="1"/>
</dbReference>
<keyword evidence="6 7" id="KW-0472">Membrane</keyword>
<proteinExistence type="inferred from homology"/>
<dbReference type="InterPro" id="IPR000515">
    <property type="entry name" value="MetI-like"/>
</dbReference>
<organism evidence="9 10">
    <name type="scientific">Phenylobacterium ferrooxidans</name>
    <dbReference type="NCBI Taxonomy" id="2982689"/>
    <lineage>
        <taxon>Bacteria</taxon>
        <taxon>Pseudomonadati</taxon>
        <taxon>Pseudomonadota</taxon>
        <taxon>Alphaproteobacteria</taxon>
        <taxon>Caulobacterales</taxon>
        <taxon>Caulobacteraceae</taxon>
        <taxon>Phenylobacterium</taxon>
    </lineage>
</organism>
<evidence type="ECO:0000256" key="6">
    <source>
        <dbReference type="ARBA" id="ARBA00023136"/>
    </source>
</evidence>
<protein>
    <submittedName>
        <fullName evidence="9">Phosphonate ABC transporter, permease protein PhnE</fullName>
    </submittedName>
</protein>
<dbReference type="RefSeq" id="WP_377370061.1">
    <property type="nucleotide sequence ID" value="NZ_JAOTJD010000018.1"/>
</dbReference>
<dbReference type="Proteomes" id="UP001598130">
    <property type="component" value="Unassembled WGS sequence"/>
</dbReference>
<keyword evidence="4 7" id="KW-0812">Transmembrane</keyword>
<evidence type="ECO:0000256" key="7">
    <source>
        <dbReference type="RuleBase" id="RU363032"/>
    </source>
</evidence>
<name>A0ABW6CU92_9CAUL</name>
<feature type="transmembrane region" description="Helical" evidence="7">
    <location>
        <begin position="241"/>
        <end position="261"/>
    </location>
</feature>
<evidence type="ECO:0000256" key="4">
    <source>
        <dbReference type="ARBA" id="ARBA00022692"/>
    </source>
</evidence>
<comment type="subcellular location">
    <subcellularLocation>
        <location evidence="1 7">Cell membrane</location>
        <topology evidence="1 7">Multi-pass membrane protein</topology>
    </subcellularLocation>
</comment>
<accession>A0ABW6CU92</accession>
<comment type="similarity">
    <text evidence="7">Belongs to the binding-protein-dependent transport system permease family.</text>
</comment>
<dbReference type="PANTHER" id="PTHR30043">
    <property type="entry name" value="PHOSPHONATES TRANSPORT SYSTEM PERMEASE PROTEIN"/>
    <property type="match status" value="1"/>
</dbReference>
<keyword evidence="10" id="KW-1185">Reference proteome</keyword>
<dbReference type="InterPro" id="IPR035906">
    <property type="entry name" value="MetI-like_sf"/>
</dbReference>
<dbReference type="PROSITE" id="PS50928">
    <property type="entry name" value="ABC_TM1"/>
    <property type="match status" value="1"/>
</dbReference>
<evidence type="ECO:0000256" key="5">
    <source>
        <dbReference type="ARBA" id="ARBA00022989"/>
    </source>
</evidence>
<dbReference type="InterPro" id="IPR005769">
    <property type="entry name" value="PhnE/PtxC"/>
</dbReference>
<keyword evidence="2 7" id="KW-0813">Transport</keyword>
<feature type="domain" description="ABC transmembrane type-1" evidence="8">
    <location>
        <begin position="80"/>
        <end position="262"/>
    </location>
</feature>
<feature type="transmembrane region" description="Helical" evidence="7">
    <location>
        <begin position="131"/>
        <end position="154"/>
    </location>
</feature>
<feature type="transmembrane region" description="Helical" evidence="7">
    <location>
        <begin position="26"/>
        <end position="43"/>
    </location>
</feature>
<dbReference type="PANTHER" id="PTHR30043:SF1">
    <property type="entry name" value="ABC TRANSPORT SYSTEM PERMEASE PROTEIN P69"/>
    <property type="match status" value="1"/>
</dbReference>
<dbReference type="EMBL" id="JAOTJD010000018">
    <property type="protein sequence ID" value="MFD3264433.1"/>
    <property type="molecule type" value="Genomic_DNA"/>
</dbReference>
<evidence type="ECO:0000256" key="1">
    <source>
        <dbReference type="ARBA" id="ARBA00004651"/>
    </source>
</evidence>
<comment type="caution">
    <text evidence="9">The sequence shown here is derived from an EMBL/GenBank/DDBJ whole genome shotgun (WGS) entry which is preliminary data.</text>
</comment>
<keyword evidence="3" id="KW-1003">Cell membrane</keyword>
<evidence type="ECO:0000313" key="9">
    <source>
        <dbReference type="EMBL" id="MFD3264433.1"/>
    </source>
</evidence>
<gene>
    <name evidence="9" type="primary">phnE</name>
    <name evidence="9" type="ORF">OCL97_10745</name>
</gene>
<evidence type="ECO:0000259" key="8">
    <source>
        <dbReference type="PROSITE" id="PS50928"/>
    </source>
</evidence>
<sequence>MTLTDPKMAGVPRPPSRTLVQRAPDLLVWGGVILFLAISFGPVEISRLPMLFSNSENMQQFGRELLRPDFTNWKLYVAQMWLTVQIALWGTCLAVFLAIPFGLVCARNISPIWLQQPMRLAMNLLRSVPDLVLGLLFIVAVGLGPFAGVMALALNTGGVLAKLFSEAVESIDRGPVEGVRATGATPLQEVVWGVIPQVAPLWSSYALYRFESNSRSATVLGLIGAGGIGQTLFESLNGFNYSQVAAIAIVIVIAVTLIDMLSQTIRARLL</sequence>
<evidence type="ECO:0000313" key="10">
    <source>
        <dbReference type="Proteomes" id="UP001598130"/>
    </source>
</evidence>
<feature type="transmembrane region" description="Helical" evidence="7">
    <location>
        <begin position="86"/>
        <end position="110"/>
    </location>
</feature>
<dbReference type="NCBIfam" id="TIGR01097">
    <property type="entry name" value="PhnE"/>
    <property type="match status" value="1"/>
</dbReference>
<evidence type="ECO:0000256" key="3">
    <source>
        <dbReference type="ARBA" id="ARBA00022475"/>
    </source>
</evidence>